<accession>A0A0W0F1A3</accession>
<organism evidence="1 2">
    <name type="scientific">Moniliophthora roreri</name>
    <name type="common">Frosty pod rot fungus</name>
    <name type="synonym">Monilia roreri</name>
    <dbReference type="NCBI Taxonomy" id="221103"/>
    <lineage>
        <taxon>Eukaryota</taxon>
        <taxon>Fungi</taxon>
        <taxon>Dikarya</taxon>
        <taxon>Basidiomycota</taxon>
        <taxon>Agaricomycotina</taxon>
        <taxon>Agaricomycetes</taxon>
        <taxon>Agaricomycetidae</taxon>
        <taxon>Agaricales</taxon>
        <taxon>Marasmiineae</taxon>
        <taxon>Marasmiaceae</taxon>
        <taxon>Moniliophthora</taxon>
    </lineage>
</organism>
<evidence type="ECO:0000313" key="2">
    <source>
        <dbReference type="Proteomes" id="UP000054988"/>
    </source>
</evidence>
<dbReference type="Proteomes" id="UP000054988">
    <property type="component" value="Unassembled WGS sequence"/>
</dbReference>
<comment type="caution">
    <text evidence="1">The sequence shown here is derived from an EMBL/GenBank/DDBJ whole genome shotgun (WGS) entry which is preliminary data.</text>
</comment>
<gene>
    <name evidence="1" type="ORF">WG66_17371</name>
</gene>
<dbReference type="EMBL" id="LATX01002399">
    <property type="protein sequence ID" value="KTB30079.1"/>
    <property type="molecule type" value="Genomic_DNA"/>
</dbReference>
<dbReference type="SUPFAM" id="SSF57667">
    <property type="entry name" value="beta-beta-alpha zinc fingers"/>
    <property type="match status" value="1"/>
</dbReference>
<evidence type="ECO:0000313" key="1">
    <source>
        <dbReference type="EMBL" id="KTB30079.1"/>
    </source>
</evidence>
<reference evidence="1 2" key="1">
    <citation type="submission" date="2015-12" db="EMBL/GenBank/DDBJ databases">
        <title>Draft genome sequence of Moniliophthora roreri, the causal agent of frosty pod rot of cacao.</title>
        <authorList>
            <person name="Aime M.C."/>
            <person name="Diaz-Valderrama J.R."/>
            <person name="Kijpornyongpan T."/>
            <person name="Phillips-Mora W."/>
        </authorList>
    </citation>
    <scope>NUCLEOTIDE SEQUENCE [LARGE SCALE GENOMIC DNA]</scope>
    <source>
        <strain evidence="1 2">MCA 2952</strain>
    </source>
</reference>
<sequence length="139" mass="15075">MSISIKVDPRTSQVTASCLVCKVAVQLNEITSHRSSAEHVATAGAQSPGGGALEMWRCNVCGITMNAKSKDSHINGRKHRGRAKLLAFWDETGTHGMVSIESLAASPETQDEQLELHLHNIDTQWGLFPDGGAYDWDSD</sequence>
<name>A0A0W0F1A3_MONRR</name>
<proteinExistence type="predicted"/>
<dbReference type="AlphaFoldDB" id="A0A0W0F1A3"/>
<evidence type="ECO:0008006" key="3">
    <source>
        <dbReference type="Google" id="ProtNLM"/>
    </source>
</evidence>
<protein>
    <recommendedName>
        <fullName evidence="3">C2H2-type domain-containing protein</fullName>
    </recommendedName>
</protein>
<dbReference type="InterPro" id="IPR036236">
    <property type="entry name" value="Znf_C2H2_sf"/>
</dbReference>